<accession>A0AA88U7C5</accession>
<dbReference type="PROSITE" id="PS50176">
    <property type="entry name" value="ARM_REPEAT"/>
    <property type="match status" value="1"/>
</dbReference>
<gene>
    <name evidence="4" type="ORF">RJ640_003130</name>
</gene>
<evidence type="ECO:0000259" key="3">
    <source>
        <dbReference type="Pfam" id="PF23005"/>
    </source>
</evidence>
<dbReference type="SMART" id="SM00185">
    <property type="entry name" value="ARM"/>
    <property type="match status" value="6"/>
</dbReference>
<dbReference type="InterPro" id="IPR054296">
    <property type="entry name" value="DUF7032"/>
</dbReference>
<organism evidence="4 5">
    <name type="scientific">Escallonia rubra</name>
    <dbReference type="NCBI Taxonomy" id="112253"/>
    <lineage>
        <taxon>Eukaryota</taxon>
        <taxon>Viridiplantae</taxon>
        <taxon>Streptophyta</taxon>
        <taxon>Embryophyta</taxon>
        <taxon>Tracheophyta</taxon>
        <taxon>Spermatophyta</taxon>
        <taxon>Magnoliopsida</taxon>
        <taxon>eudicotyledons</taxon>
        <taxon>Gunneridae</taxon>
        <taxon>Pentapetalae</taxon>
        <taxon>asterids</taxon>
        <taxon>campanulids</taxon>
        <taxon>Escalloniales</taxon>
        <taxon>Escalloniaceae</taxon>
        <taxon>Escallonia</taxon>
    </lineage>
</organism>
<dbReference type="PANTHER" id="PTHR46043">
    <property type="entry name" value="ARM REPEAT SUPERFAMILY PROTEIN"/>
    <property type="match status" value="1"/>
</dbReference>
<dbReference type="EMBL" id="JAVXUO010002404">
    <property type="protein sequence ID" value="KAK2973560.1"/>
    <property type="molecule type" value="Genomic_DNA"/>
</dbReference>
<dbReference type="Pfam" id="PF23005">
    <property type="entry name" value="DUF7032"/>
    <property type="match status" value="1"/>
</dbReference>
<dbReference type="InterPro" id="IPR011989">
    <property type="entry name" value="ARM-like"/>
</dbReference>
<name>A0AA88U7C5_9ASTE</name>
<evidence type="ECO:0000313" key="5">
    <source>
        <dbReference type="Proteomes" id="UP001187471"/>
    </source>
</evidence>
<dbReference type="Pfam" id="PF00514">
    <property type="entry name" value="Arm"/>
    <property type="match status" value="1"/>
</dbReference>
<evidence type="ECO:0000313" key="4">
    <source>
        <dbReference type="EMBL" id="KAK2973560.1"/>
    </source>
</evidence>
<dbReference type="AlphaFoldDB" id="A0AA88U7C5"/>
<reference evidence="4" key="1">
    <citation type="submission" date="2022-12" db="EMBL/GenBank/DDBJ databases">
        <title>Draft genome assemblies for two species of Escallonia (Escalloniales).</title>
        <authorList>
            <person name="Chanderbali A."/>
            <person name="Dervinis C."/>
            <person name="Anghel I."/>
            <person name="Soltis D."/>
            <person name="Soltis P."/>
            <person name="Zapata F."/>
        </authorList>
    </citation>
    <scope>NUCLEOTIDE SEQUENCE</scope>
    <source>
        <strain evidence="4">UCBG92.1500</strain>
        <tissue evidence="4">Leaf</tissue>
    </source>
</reference>
<dbReference type="Gene3D" id="1.25.10.10">
    <property type="entry name" value="Leucine-rich Repeat Variant"/>
    <property type="match status" value="2"/>
</dbReference>
<dbReference type="Proteomes" id="UP001187471">
    <property type="component" value="Unassembled WGS sequence"/>
</dbReference>
<sequence length="553" mass="59362">MRKLPDAQQTTTITTVSNLDLLQSLLTSIPTTKIFKGKWSLISTKLTLLKTHLSDLSEYPANPLSRELLNSLSQTLFVSLSLSATCQNDAVPHKLKTQNDIDSVSTKLDSHISDCDVLIKSGVLQDQNAVVSQSKRESVRVESRNLITRLQIGTTESRNSAMDSLLGLLQEDDKNVLIAVAQGVVPVLVRLLDSSSSPEIKEKTVTAIARVSKVDSSKHVLVAEGLLLLHDLLRVIESGSGFAKEKACIALQALSHSKENARAIGSRGGISSLLEICQAGTPSSQAAAAGVLRNLAAFDEITENFVEENAIPILLGVSNSGTALAQENAVGCLCNLVTGDENLKVLVAREGGIECLKNFWDSAPVVRSLEVAVELLRSLASCHPIAEVLVLEGFLSKIVAVLNCGVLGVRIAAAKAVYVMGFNAKARKELGECGCIPPLVKMLDGKAVEEREAAAKALSGIMVYAGNKRIFRKEERGTVSVVQLLDPLKQSLDKKYPVSILVSLVQSKKCRKQMVASGACLYLPKLVQMDVEGAKKLLESLGRGKLWGVFARP</sequence>
<comment type="caution">
    <text evidence="4">The sequence shown here is derived from an EMBL/GenBank/DDBJ whole genome shotgun (WGS) entry which is preliminary data.</text>
</comment>
<proteinExistence type="predicted"/>
<keyword evidence="5" id="KW-1185">Reference proteome</keyword>
<keyword evidence="1" id="KW-0677">Repeat</keyword>
<dbReference type="PANTHER" id="PTHR46043:SF13">
    <property type="entry name" value="ARM REPEAT SUPERFAMILY PROTEIN"/>
    <property type="match status" value="1"/>
</dbReference>
<evidence type="ECO:0000256" key="2">
    <source>
        <dbReference type="PROSITE-ProRule" id="PRU00259"/>
    </source>
</evidence>
<evidence type="ECO:0000256" key="1">
    <source>
        <dbReference type="ARBA" id="ARBA00022737"/>
    </source>
</evidence>
<feature type="domain" description="DUF7032" evidence="3">
    <location>
        <begin position="19"/>
        <end position="123"/>
    </location>
</feature>
<protein>
    <recommendedName>
        <fullName evidence="3">DUF7032 domain-containing protein</fullName>
    </recommendedName>
</protein>
<feature type="repeat" description="ARM" evidence="2">
    <location>
        <begin position="183"/>
        <end position="226"/>
    </location>
</feature>
<dbReference type="InterPro" id="IPR016024">
    <property type="entry name" value="ARM-type_fold"/>
</dbReference>
<dbReference type="SUPFAM" id="SSF48371">
    <property type="entry name" value="ARM repeat"/>
    <property type="match status" value="1"/>
</dbReference>
<dbReference type="InterPro" id="IPR000225">
    <property type="entry name" value="Armadillo"/>
</dbReference>